<evidence type="ECO:0000256" key="1">
    <source>
        <dbReference type="SAM" id="MobiDB-lite"/>
    </source>
</evidence>
<organism evidence="2 3">
    <name type="scientific">Rickenella mellea</name>
    <dbReference type="NCBI Taxonomy" id="50990"/>
    <lineage>
        <taxon>Eukaryota</taxon>
        <taxon>Fungi</taxon>
        <taxon>Dikarya</taxon>
        <taxon>Basidiomycota</taxon>
        <taxon>Agaricomycotina</taxon>
        <taxon>Agaricomycetes</taxon>
        <taxon>Hymenochaetales</taxon>
        <taxon>Rickenellaceae</taxon>
        <taxon>Rickenella</taxon>
    </lineage>
</organism>
<sequence length="249" mass="26813">MHSPVKSTAVQPFAAISLPPTLGKAPPANKTGKYNVYVVFSGFQIGFVYDADLARSFTEHYDGAQSKGYKTLQAAHQAWNEHFAREPKIPTILHYHAADMGPSSHPPEWVTNGTATAPLAYVIAKNPRAGIVEGTTDANTNTNANANATTDVKADVVKDNDASTAPPPPPPSPTLEGPVGPVNDPADAVRPQYAVIRGAHPGVYTKYWKAIQALGADPDAVVHVLRNEEVANRFWLSEFKQGNVYVNEY</sequence>
<evidence type="ECO:0000313" key="2">
    <source>
        <dbReference type="EMBL" id="TDL23121.1"/>
    </source>
</evidence>
<evidence type="ECO:0000313" key="3">
    <source>
        <dbReference type="Proteomes" id="UP000294933"/>
    </source>
</evidence>
<protein>
    <submittedName>
        <fullName evidence="2">Uncharacterized protein</fullName>
    </submittedName>
</protein>
<feature type="region of interest" description="Disordered" evidence="1">
    <location>
        <begin position="159"/>
        <end position="183"/>
    </location>
</feature>
<accession>A0A4Y7Q718</accession>
<reference evidence="2 3" key="1">
    <citation type="submission" date="2018-06" db="EMBL/GenBank/DDBJ databases">
        <title>A transcriptomic atlas of mushroom development highlights an independent origin of complex multicellularity.</title>
        <authorList>
            <consortium name="DOE Joint Genome Institute"/>
            <person name="Krizsan K."/>
            <person name="Almasi E."/>
            <person name="Merenyi Z."/>
            <person name="Sahu N."/>
            <person name="Viragh M."/>
            <person name="Koszo T."/>
            <person name="Mondo S."/>
            <person name="Kiss B."/>
            <person name="Balint B."/>
            <person name="Kues U."/>
            <person name="Barry K."/>
            <person name="Hegedus J.C."/>
            <person name="Henrissat B."/>
            <person name="Johnson J."/>
            <person name="Lipzen A."/>
            <person name="Ohm R."/>
            <person name="Nagy I."/>
            <person name="Pangilinan J."/>
            <person name="Yan J."/>
            <person name="Xiong Y."/>
            <person name="Grigoriev I.V."/>
            <person name="Hibbett D.S."/>
            <person name="Nagy L.G."/>
        </authorList>
    </citation>
    <scope>NUCLEOTIDE SEQUENCE [LARGE SCALE GENOMIC DNA]</scope>
    <source>
        <strain evidence="2 3">SZMC22713</strain>
    </source>
</reference>
<name>A0A4Y7Q718_9AGAM</name>
<gene>
    <name evidence="2" type="ORF">BD410DRAFT_839040</name>
</gene>
<keyword evidence="3" id="KW-1185">Reference proteome</keyword>
<proteinExistence type="predicted"/>
<dbReference type="OrthoDB" id="3042843at2759"/>
<dbReference type="AlphaFoldDB" id="A0A4Y7Q718"/>
<dbReference type="EMBL" id="ML170171">
    <property type="protein sequence ID" value="TDL23121.1"/>
    <property type="molecule type" value="Genomic_DNA"/>
</dbReference>
<dbReference type="Proteomes" id="UP000294933">
    <property type="component" value="Unassembled WGS sequence"/>
</dbReference>
<dbReference type="VEuPathDB" id="FungiDB:BD410DRAFT_839040"/>